<keyword evidence="4" id="KW-0812">Transmembrane</keyword>
<dbReference type="PANTHER" id="PTHR43294:SF21">
    <property type="entry name" value="CATION TRANSPORTING ATPASE"/>
    <property type="match status" value="1"/>
</dbReference>
<feature type="region of interest" description="Disordered" evidence="3">
    <location>
        <begin position="1"/>
        <end position="34"/>
    </location>
</feature>
<evidence type="ECO:0000256" key="3">
    <source>
        <dbReference type="SAM" id="MobiDB-lite"/>
    </source>
</evidence>
<evidence type="ECO:0000313" key="6">
    <source>
        <dbReference type="EMBL" id="GHD91856.1"/>
    </source>
</evidence>
<dbReference type="EMBL" id="BMVF01000011">
    <property type="protein sequence ID" value="GHD91856.1"/>
    <property type="molecule type" value="Genomic_DNA"/>
</dbReference>
<organism evidence="6 7">
    <name type="scientific">Streptomyces naganishii JCM 4654</name>
    <dbReference type="NCBI Taxonomy" id="1306179"/>
    <lineage>
        <taxon>Bacteria</taxon>
        <taxon>Bacillati</taxon>
        <taxon>Actinomycetota</taxon>
        <taxon>Actinomycetes</taxon>
        <taxon>Kitasatosporales</taxon>
        <taxon>Streptomycetaceae</taxon>
        <taxon>Streptomyces</taxon>
    </lineage>
</organism>
<evidence type="ECO:0000256" key="2">
    <source>
        <dbReference type="ARBA" id="ARBA00022475"/>
    </source>
</evidence>
<keyword evidence="4" id="KW-0472">Membrane</keyword>
<feature type="domain" description="Cation-transporting P-type ATPase N-terminal" evidence="5">
    <location>
        <begin position="35"/>
        <end position="108"/>
    </location>
</feature>
<dbReference type="Gene3D" id="2.70.150.10">
    <property type="entry name" value="Calcium-transporting ATPase, cytoplasmic transduction domain A"/>
    <property type="match status" value="1"/>
</dbReference>
<dbReference type="InterPro" id="IPR023298">
    <property type="entry name" value="ATPase_P-typ_TM_dom_sf"/>
</dbReference>
<evidence type="ECO:0000259" key="5">
    <source>
        <dbReference type="SMART" id="SM00831"/>
    </source>
</evidence>
<evidence type="ECO:0000256" key="4">
    <source>
        <dbReference type="SAM" id="Phobius"/>
    </source>
</evidence>
<comment type="caution">
    <text evidence="6">The sequence shown here is derived from an EMBL/GenBank/DDBJ whole genome shotgun (WGS) entry which is preliminary data.</text>
</comment>
<protein>
    <recommendedName>
        <fullName evidence="5">Cation-transporting P-type ATPase N-terminal domain-containing protein</fullName>
    </recommendedName>
</protein>
<keyword evidence="7" id="KW-1185">Reference proteome</keyword>
<dbReference type="PANTHER" id="PTHR43294">
    <property type="entry name" value="SODIUM/POTASSIUM-TRANSPORTING ATPASE SUBUNIT ALPHA"/>
    <property type="match status" value="1"/>
</dbReference>
<proteinExistence type="predicted"/>
<accession>A0A919CWE4</accession>
<dbReference type="SMART" id="SM00831">
    <property type="entry name" value="Cation_ATPase_N"/>
    <property type="match status" value="1"/>
</dbReference>
<reference evidence="6" key="2">
    <citation type="submission" date="2020-09" db="EMBL/GenBank/DDBJ databases">
        <authorList>
            <person name="Sun Q."/>
            <person name="Ohkuma M."/>
        </authorList>
    </citation>
    <scope>NUCLEOTIDE SEQUENCE</scope>
    <source>
        <strain evidence="6">JCM 4654</strain>
    </source>
</reference>
<reference evidence="6" key="1">
    <citation type="journal article" date="2014" name="Int. J. Syst. Evol. Microbiol.">
        <title>Complete genome sequence of Corynebacterium casei LMG S-19264T (=DSM 44701T), isolated from a smear-ripened cheese.</title>
        <authorList>
            <consortium name="US DOE Joint Genome Institute (JGI-PGF)"/>
            <person name="Walter F."/>
            <person name="Albersmeier A."/>
            <person name="Kalinowski J."/>
            <person name="Ruckert C."/>
        </authorList>
    </citation>
    <scope>NUCLEOTIDE SEQUENCE</scope>
    <source>
        <strain evidence="6">JCM 4654</strain>
    </source>
</reference>
<sequence>MKVLRPTRQGDERGPATGRPGTPASPSSGRVSRQPLHAQAVTDVFGTLESSPRGLSAATARTRLQAGGPNELPAARCPAVWRRLAGQFADLFAVVLMVASAITFIAYALQQPRDTGTLQLAVAILCVVVLNAVIGFAQEYSAERTAQTLQAMVPHQCRVVRDAVVLELPVRCPGHGRGRRPGRRPPCP</sequence>
<dbReference type="SUPFAM" id="SSF81665">
    <property type="entry name" value="Calcium ATPase, transmembrane domain M"/>
    <property type="match status" value="1"/>
</dbReference>
<dbReference type="Pfam" id="PF00690">
    <property type="entry name" value="Cation_ATPase_N"/>
    <property type="match status" value="1"/>
</dbReference>
<evidence type="ECO:0000313" key="7">
    <source>
        <dbReference type="Proteomes" id="UP000608955"/>
    </source>
</evidence>
<dbReference type="Gene3D" id="1.20.1110.10">
    <property type="entry name" value="Calcium-transporting ATPase, transmembrane domain"/>
    <property type="match status" value="1"/>
</dbReference>
<keyword evidence="2" id="KW-1003">Cell membrane</keyword>
<feature type="transmembrane region" description="Helical" evidence="4">
    <location>
        <begin position="116"/>
        <end position="137"/>
    </location>
</feature>
<name>A0A919CWE4_9ACTN</name>
<dbReference type="RefSeq" id="WP_190179406.1">
    <property type="nucleotide sequence ID" value="NZ_BMVF01000011.1"/>
</dbReference>
<keyword evidence="4" id="KW-1133">Transmembrane helix</keyword>
<dbReference type="GO" id="GO:0005886">
    <property type="term" value="C:plasma membrane"/>
    <property type="evidence" value="ECO:0007669"/>
    <property type="project" value="UniProtKB-SubCell"/>
</dbReference>
<evidence type="ECO:0000256" key="1">
    <source>
        <dbReference type="ARBA" id="ARBA00004651"/>
    </source>
</evidence>
<dbReference type="Proteomes" id="UP000608955">
    <property type="component" value="Unassembled WGS sequence"/>
</dbReference>
<gene>
    <name evidence="6" type="ORF">GCM10010508_42280</name>
</gene>
<dbReference type="InterPro" id="IPR050510">
    <property type="entry name" value="Cation_transp_ATPase_P-type"/>
</dbReference>
<feature type="transmembrane region" description="Helical" evidence="4">
    <location>
        <begin position="91"/>
        <end position="110"/>
    </location>
</feature>
<dbReference type="GO" id="GO:1902600">
    <property type="term" value="P:proton transmembrane transport"/>
    <property type="evidence" value="ECO:0007669"/>
    <property type="project" value="TreeGrafter"/>
</dbReference>
<dbReference type="AlphaFoldDB" id="A0A919CWE4"/>
<comment type="subcellular location">
    <subcellularLocation>
        <location evidence="1">Cell membrane</location>
        <topology evidence="1">Multi-pass membrane protein</topology>
    </subcellularLocation>
</comment>
<dbReference type="GO" id="GO:0019829">
    <property type="term" value="F:ATPase-coupled monoatomic cation transmembrane transporter activity"/>
    <property type="evidence" value="ECO:0007669"/>
    <property type="project" value="TreeGrafter"/>
</dbReference>
<dbReference type="InterPro" id="IPR004014">
    <property type="entry name" value="ATPase_P-typ_cation-transptr_N"/>
</dbReference>